<keyword evidence="9" id="KW-1185">Reference proteome</keyword>
<feature type="transmembrane region" description="Helical" evidence="7">
    <location>
        <begin position="7"/>
        <end position="27"/>
    </location>
</feature>
<keyword evidence="6 7" id="KW-0472">Membrane</keyword>
<evidence type="ECO:0000256" key="1">
    <source>
        <dbReference type="ARBA" id="ARBA00004651"/>
    </source>
</evidence>
<dbReference type="Proteomes" id="UP000029223">
    <property type="component" value="Unassembled WGS sequence"/>
</dbReference>
<protein>
    <submittedName>
        <fullName evidence="8">N-acetyl-D-glucosamine ABC transport system permease protein 1</fullName>
    </submittedName>
</protein>
<comment type="caution">
    <text evidence="8">The sequence shown here is derived from an EMBL/GenBank/DDBJ whole genome shotgun (WGS) entry which is preliminary data.</text>
</comment>
<proteinExistence type="predicted"/>
<feature type="transmembrane region" description="Helical" evidence="7">
    <location>
        <begin position="152"/>
        <end position="179"/>
    </location>
</feature>
<dbReference type="SUPFAM" id="SSF161098">
    <property type="entry name" value="MetI-like"/>
    <property type="match status" value="1"/>
</dbReference>
<evidence type="ECO:0000313" key="8">
    <source>
        <dbReference type="EMBL" id="GAL31443.1"/>
    </source>
</evidence>
<keyword evidence="4 7" id="KW-0812">Transmembrane</keyword>
<evidence type="ECO:0000256" key="5">
    <source>
        <dbReference type="ARBA" id="ARBA00022989"/>
    </source>
</evidence>
<evidence type="ECO:0000256" key="6">
    <source>
        <dbReference type="ARBA" id="ARBA00023136"/>
    </source>
</evidence>
<accession>A0ABQ0JRQ3</accession>
<dbReference type="InterPro" id="IPR051393">
    <property type="entry name" value="ABC_transporter_permease"/>
</dbReference>
<dbReference type="InterPro" id="IPR035906">
    <property type="entry name" value="MetI-like_sf"/>
</dbReference>
<comment type="subcellular location">
    <subcellularLocation>
        <location evidence="1">Cell membrane</location>
        <topology evidence="1">Multi-pass membrane protein</topology>
    </subcellularLocation>
</comment>
<keyword evidence="5 7" id="KW-1133">Transmembrane helix</keyword>
<dbReference type="PANTHER" id="PTHR30193">
    <property type="entry name" value="ABC TRANSPORTER PERMEASE PROTEIN"/>
    <property type="match status" value="1"/>
</dbReference>
<keyword evidence="2" id="KW-0813">Transport</keyword>
<evidence type="ECO:0000256" key="2">
    <source>
        <dbReference type="ARBA" id="ARBA00022448"/>
    </source>
</evidence>
<feature type="transmembrane region" description="Helical" evidence="7">
    <location>
        <begin position="68"/>
        <end position="90"/>
    </location>
</feature>
<evidence type="ECO:0000256" key="4">
    <source>
        <dbReference type="ARBA" id="ARBA00022692"/>
    </source>
</evidence>
<evidence type="ECO:0000256" key="7">
    <source>
        <dbReference type="SAM" id="Phobius"/>
    </source>
</evidence>
<reference evidence="9" key="1">
    <citation type="submission" date="2014-09" db="EMBL/GenBank/DDBJ databases">
        <title>Vibrio variabilis JCM 19239. (C206) whole genome shotgun sequence.</title>
        <authorList>
            <person name="Sawabe T."/>
            <person name="Meirelles P."/>
            <person name="Nakanishi M."/>
            <person name="Sayaka M."/>
            <person name="Hattori M."/>
            <person name="Ohkuma M."/>
        </authorList>
    </citation>
    <scope>NUCLEOTIDE SEQUENCE [LARGE SCALE GENOMIC DNA]</scope>
    <source>
        <strain evidence="9">JCM 19239</strain>
    </source>
</reference>
<evidence type="ECO:0000313" key="9">
    <source>
        <dbReference type="Proteomes" id="UP000029223"/>
    </source>
</evidence>
<organism evidence="8 9">
    <name type="scientific">Vibrio variabilis</name>
    <dbReference type="NCBI Taxonomy" id="990271"/>
    <lineage>
        <taxon>Bacteria</taxon>
        <taxon>Pseudomonadati</taxon>
        <taxon>Pseudomonadota</taxon>
        <taxon>Gammaproteobacteria</taxon>
        <taxon>Vibrionales</taxon>
        <taxon>Vibrionaceae</taxon>
        <taxon>Vibrio</taxon>
    </lineage>
</organism>
<feature type="transmembrane region" description="Helical" evidence="7">
    <location>
        <begin position="102"/>
        <end position="121"/>
    </location>
</feature>
<dbReference type="PANTHER" id="PTHR30193:SF37">
    <property type="entry name" value="INNER MEMBRANE ABC TRANSPORTER PERMEASE PROTEIN YCJO"/>
    <property type="match status" value="1"/>
</dbReference>
<sequence length="200" mass="22463">MKSKINSYWFTLPALVVMCVFFIYPIFLSFQMSFTDFAGVGVANDVGFKNYDRIFSRQRYFDAVTVTFSFSAIVVIIQNLIGLMFAALLYRMPAIRNFSRAALFTPAMMSFVIVGYVWQFIYSPFNGGLNAALEMLGMSSLIRPWLSDPSTALFAITAAHIWMFVGYSCAIFLAALPIFQTIFKRQVSSMVLPLGNDSGI</sequence>
<dbReference type="EMBL" id="BBMS01000167">
    <property type="protein sequence ID" value="GAL31443.1"/>
    <property type="molecule type" value="Genomic_DNA"/>
</dbReference>
<name>A0ABQ0JRQ3_9VIBR</name>
<dbReference type="SUPFAM" id="SSF160964">
    <property type="entry name" value="MalF N-terminal region-like"/>
    <property type="match status" value="1"/>
</dbReference>
<keyword evidence="3" id="KW-1003">Cell membrane</keyword>
<evidence type="ECO:0000256" key="3">
    <source>
        <dbReference type="ARBA" id="ARBA00022475"/>
    </source>
</evidence>
<dbReference type="Gene3D" id="1.10.3720.10">
    <property type="entry name" value="MetI-like"/>
    <property type="match status" value="1"/>
</dbReference>
<gene>
    <name evidence="8" type="ORF">JCM19239_6424</name>
</gene>